<dbReference type="PROSITE" id="PS50089">
    <property type="entry name" value="ZF_RING_2"/>
    <property type="match status" value="2"/>
</dbReference>
<evidence type="ECO:0000259" key="7">
    <source>
        <dbReference type="PROSITE" id="PS50089"/>
    </source>
</evidence>
<reference evidence="9 10" key="1">
    <citation type="submission" date="2018-10" db="EMBL/GenBank/DDBJ databases">
        <title>Genome assembly for a Yunnan-Guizhou Plateau 3E fish, Anabarilius grahami (Regan), and its evolutionary and genetic applications.</title>
        <authorList>
            <person name="Jiang W."/>
        </authorList>
    </citation>
    <scope>NUCLEOTIDE SEQUENCE [LARGE SCALE GENOMIC DNA]</scope>
    <source>
        <strain evidence="9">AG-KIZ</strain>
        <tissue evidence="9">Muscle</tissue>
    </source>
</reference>
<dbReference type="InterPro" id="IPR051051">
    <property type="entry name" value="E3_ubiq-ligase_TRIM/RNF"/>
</dbReference>
<evidence type="ECO:0000259" key="8">
    <source>
        <dbReference type="PROSITE" id="PS50119"/>
    </source>
</evidence>
<feature type="domain" description="RING-type" evidence="7">
    <location>
        <begin position="14"/>
        <end position="57"/>
    </location>
</feature>
<evidence type="ECO:0000256" key="3">
    <source>
        <dbReference type="ARBA" id="ARBA00022833"/>
    </source>
</evidence>
<dbReference type="SUPFAM" id="SSF57845">
    <property type="entry name" value="B-box zinc-binding domain"/>
    <property type="match status" value="2"/>
</dbReference>
<feature type="domain" description="B box-type" evidence="8">
    <location>
        <begin position="517"/>
        <end position="557"/>
    </location>
</feature>
<sequence>MAESLFGTQSPLNCPICLNLLKNPVTTSCGHSFCMDCIKRCWDLGANRGIYSCPTCRKRFNKRPALGKSKVLADILEGMKQEAPAGPGDVTCDVCKGRKVKAIRSCLVCMASYCRTHIRPHLESKAFKIHKLVKASPNLQQQICSQHHKALEVYCYNDQKCICVVCMGNEHSGHKVVSAVAAMAKKQEELKIKKRDFIQKTNDLKKEVYQCKKAVISYKQSAQAAVEHSDKIFSEIICSIQKRQAEVRENIRAQENKEVRDAENHIQTLEKEICEIQEENRKLEPLLQTKDHVYFFQWQKYSVSSGVSQHSSSSDVGNLTFERVEQCVSELKNQLDEVCEEHMGEIFDEVADVLIFQDEDCKLLFFYSESSTGFENTKMAESVFDPEGPLNCPICLNLLKNPVTTSCGHSFCMDCINSFWDREANQGVCSCPTCRTAFNKRPALSKSKVLADILEGMKREAPAGPGDVKCDVCKVRKVKAIRSCLVCMASYCRTHIRPHYESEAFKIHKLVKASPNLQQQICPQHHKALEVYCHDDRKCVCVVCMWNQHSGHKTVSAADAMAKKQEELKIVKEDFMQKINNMDKEVHQFKKAVISYKVSEAAVEHSDKIFSEIICSIQKRQAEVRENIRAQENKEVRDAENHIQTLEKEICELQKENRKLEPLLQTEDHNYSFSSGILQYYSSKDVNNLTFERVEQCLSELKNQLDEVCEEHMGRILNEDEITFSLPKKRKRGPEGKPGAHARQEELKIKNKDFIEKTNDLKEEVQQFKEAVISYKRSAQAAVEHSDNIFTEIICSIQKRQDEVRENIRAQENKEVRDAENHIKTLEKEICLLQKENRKLEELLETEDHVYFFQNNSLSLGILQYNSSKDVNNLTFERAEQSLSAMKNQLDEVCEEHMGRILSKRVIKISHAKKRKREPEMDSVESVMEQLSDNDDDSEDSTDIEDSTDKIHIESSFPDSLESI</sequence>
<accession>A0A3N0XMZ7</accession>
<dbReference type="Gene3D" id="3.30.40.10">
    <property type="entry name" value="Zinc/RING finger domain, C3HC4 (zinc finger)"/>
    <property type="match status" value="2"/>
</dbReference>
<feature type="coiled-coil region" evidence="5">
    <location>
        <begin position="809"/>
        <end position="846"/>
    </location>
</feature>
<dbReference type="PROSITE" id="PS00518">
    <property type="entry name" value="ZF_RING_1"/>
    <property type="match status" value="2"/>
</dbReference>
<feature type="domain" description="B box-type" evidence="8">
    <location>
        <begin position="139"/>
        <end position="179"/>
    </location>
</feature>
<feature type="domain" description="RING-type" evidence="7">
    <location>
        <begin position="392"/>
        <end position="435"/>
    </location>
</feature>
<feature type="compositionally biased region" description="Acidic residues" evidence="6">
    <location>
        <begin position="932"/>
        <end position="946"/>
    </location>
</feature>
<evidence type="ECO:0000256" key="5">
    <source>
        <dbReference type="SAM" id="Coils"/>
    </source>
</evidence>
<evidence type="ECO:0000256" key="2">
    <source>
        <dbReference type="ARBA" id="ARBA00022771"/>
    </source>
</evidence>
<feature type="coiled-coil region" evidence="5">
    <location>
        <begin position="744"/>
        <end position="771"/>
    </location>
</feature>
<feature type="coiled-coil region" evidence="5">
    <location>
        <begin position="629"/>
        <end position="659"/>
    </location>
</feature>
<evidence type="ECO:0000313" key="10">
    <source>
        <dbReference type="Proteomes" id="UP000281406"/>
    </source>
</evidence>
<evidence type="ECO:0000256" key="4">
    <source>
        <dbReference type="PROSITE-ProRule" id="PRU00024"/>
    </source>
</evidence>
<dbReference type="EMBL" id="RJVU01068204">
    <property type="protein sequence ID" value="ROI80402.1"/>
    <property type="molecule type" value="Genomic_DNA"/>
</dbReference>
<dbReference type="SMART" id="SM00336">
    <property type="entry name" value="BBOX"/>
    <property type="match status" value="2"/>
</dbReference>
<organism evidence="9 10">
    <name type="scientific">Anabarilius grahami</name>
    <name type="common">Kanglang fish</name>
    <name type="synonym">Barilius grahami</name>
    <dbReference type="NCBI Taxonomy" id="495550"/>
    <lineage>
        <taxon>Eukaryota</taxon>
        <taxon>Metazoa</taxon>
        <taxon>Chordata</taxon>
        <taxon>Craniata</taxon>
        <taxon>Vertebrata</taxon>
        <taxon>Euteleostomi</taxon>
        <taxon>Actinopterygii</taxon>
        <taxon>Neopterygii</taxon>
        <taxon>Teleostei</taxon>
        <taxon>Ostariophysi</taxon>
        <taxon>Cypriniformes</taxon>
        <taxon>Xenocyprididae</taxon>
        <taxon>Xenocypridinae</taxon>
        <taxon>Xenocypridinae incertae sedis</taxon>
        <taxon>Anabarilius</taxon>
    </lineage>
</organism>
<comment type="caution">
    <text evidence="9">The sequence shown here is derived from an EMBL/GenBank/DDBJ whole genome shotgun (WGS) entry which is preliminary data.</text>
</comment>
<dbReference type="SMART" id="SM00184">
    <property type="entry name" value="RING"/>
    <property type="match status" value="2"/>
</dbReference>
<dbReference type="Proteomes" id="UP000281406">
    <property type="component" value="Unassembled WGS sequence"/>
</dbReference>
<keyword evidence="10" id="KW-1185">Reference proteome</keyword>
<dbReference type="PROSITE" id="PS50119">
    <property type="entry name" value="ZF_BBOX"/>
    <property type="match status" value="2"/>
</dbReference>
<dbReference type="PANTHER" id="PTHR25465:SF75">
    <property type="entry name" value="E3 UBIQUITIN_ISG15 LIGASE TRIM25-RELATED"/>
    <property type="match status" value="1"/>
</dbReference>
<dbReference type="InterPro" id="IPR013083">
    <property type="entry name" value="Znf_RING/FYVE/PHD"/>
</dbReference>
<evidence type="ECO:0000313" key="9">
    <source>
        <dbReference type="EMBL" id="ROI80402.1"/>
    </source>
</evidence>
<dbReference type="PANTHER" id="PTHR25465">
    <property type="entry name" value="B-BOX DOMAIN CONTAINING"/>
    <property type="match status" value="1"/>
</dbReference>
<keyword evidence="5" id="KW-0175">Coiled coil</keyword>
<keyword evidence="3" id="KW-0862">Zinc</keyword>
<dbReference type="Pfam" id="PF25600">
    <property type="entry name" value="TRIM_CC"/>
    <property type="match status" value="3"/>
</dbReference>
<feature type="coiled-coil region" evidence="5">
    <location>
        <begin position="252"/>
        <end position="282"/>
    </location>
</feature>
<dbReference type="AlphaFoldDB" id="A0A3N0XMZ7"/>
<dbReference type="OrthoDB" id="6105938at2759"/>
<gene>
    <name evidence="9" type="ORF">DPX16_1992</name>
</gene>
<feature type="region of interest" description="Disordered" evidence="6">
    <location>
        <begin position="913"/>
        <end position="964"/>
    </location>
</feature>
<dbReference type="SUPFAM" id="SSF57850">
    <property type="entry name" value="RING/U-box"/>
    <property type="match status" value="2"/>
</dbReference>
<dbReference type="Gene3D" id="3.30.160.60">
    <property type="entry name" value="Classic Zinc Finger"/>
    <property type="match status" value="2"/>
</dbReference>
<proteinExistence type="predicted"/>
<dbReference type="Pfam" id="PF00643">
    <property type="entry name" value="zf-B_box"/>
    <property type="match status" value="2"/>
</dbReference>
<dbReference type="InterPro" id="IPR017907">
    <property type="entry name" value="Znf_RING_CS"/>
</dbReference>
<dbReference type="Pfam" id="PF15227">
    <property type="entry name" value="zf-C3HC4_4"/>
    <property type="match status" value="2"/>
</dbReference>
<dbReference type="InterPro" id="IPR001841">
    <property type="entry name" value="Znf_RING"/>
</dbReference>
<keyword evidence="2 4" id="KW-0863">Zinc-finger</keyword>
<evidence type="ECO:0000256" key="6">
    <source>
        <dbReference type="SAM" id="MobiDB-lite"/>
    </source>
</evidence>
<dbReference type="GO" id="GO:0008270">
    <property type="term" value="F:zinc ion binding"/>
    <property type="evidence" value="ECO:0007669"/>
    <property type="project" value="UniProtKB-KW"/>
</dbReference>
<keyword evidence="1" id="KW-0479">Metal-binding</keyword>
<dbReference type="Gene3D" id="4.10.830.40">
    <property type="match status" value="2"/>
</dbReference>
<dbReference type="CDD" id="cd19769">
    <property type="entry name" value="Bbox2_TRIM16-like"/>
    <property type="match status" value="2"/>
</dbReference>
<name>A0A3N0XMZ7_ANAGA</name>
<dbReference type="InterPro" id="IPR058030">
    <property type="entry name" value="TRIM8/14/16/25/29/45/65_CC"/>
</dbReference>
<dbReference type="InterPro" id="IPR000315">
    <property type="entry name" value="Znf_B-box"/>
</dbReference>
<protein>
    <submittedName>
        <fullName evidence="9">Tripartite motif-containing protein 47</fullName>
    </submittedName>
</protein>
<evidence type="ECO:0000256" key="1">
    <source>
        <dbReference type="ARBA" id="ARBA00022723"/>
    </source>
</evidence>